<dbReference type="EMBL" id="MBFR01000333">
    <property type="protein sequence ID" value="PVU89193.1"/>
    <property type="molecule type" value="Genomic_DNA"/>
</dbReference>
<dbReference type="AlphaFoldDB" id="A0A2T9YA25"/>
<dbReference type="OrthoDB" id="5963861at2759"/>
<sequence>MGKNTIRIIQDLANLVNELCMSCSNLNQKADAILHNRKIHMFQEEKHEPMIVEPHNSTNMSVTYLEVYPEPIDLFVYQKLLNNPEILPEDNNIVFAHTIRVLLSDLTTTMSQLRIDTLHREMNLSAKSPQISEPEKEPLFEPEAFNELPYSGGGFAQAQQTQDTASNKQQSFCGWGRGRAKEKLCISALASRRRANLNPEKPMALTKKNFISSRGLSAKQLIPENLNIFCKEKQLNSATKNQDWNKIWSTIGNTSVSVHEETIPKSKKSVDGGSFCSISKESNRGSENKKTWILQPTEGLHDFPGSGKCIYAYPNSSVVKKIPEPTYLHQNFVPSIGIGEITENMYFDILGQSLYYRGNKKKLNLNSQQLPQRKKSQFRNGINLKKITLKVSTANTRDLRRKASKLIKAEKTFLRGLESFIGKEQTMSVDLLLGRLILRLLLELKSRALSRSDTSSSNTSWEIVDGSRFYFGLWIPSEALIQYYYAFILKKSRGYDFTHITLDNRKYLGIMLINKYLTTSDLVTVDNKSKDAPSRPQGSRPKCINIQLEIVSKPILISTLEPKKTSDQKAVTGLLRSSNIHRIDDARTHITNGTLYLVIIAPKEKRGGQIVERPCQIAEHSNPIMRPVMEYREYKNRVAQRRA</sequence>
<protein>
    <submittedName>
        <fullName evidence="1">Uncharacterized protein</fullName>
    </submittedName>
</protein>
<gene>
    <name evidence="1" type="ORF">BB561_005496</name>
</gene>
<keyword evidence="2" id="KW-1185">Reference proteome</keyword>
<accession>A0A2T9YA25</accession>
<evidence type="ECO:0000313" key="2">
    <source>
        <dbReference type="Proteomes" id="UP000245383"/>
    </source>
</evidence>
<dbReference type="Proteomes" id="UP000245383">
    <property type="component" value="Unassembled WGS sequence"/>
</dbReference>
<reference evidence="1 2" key="1">
    <citation type="journal article" date="2018" name="MBio">
        <title>Comparative Genomics Reveals the Core Gene Toolbox for the Fungus-Insect Symbiosis.</title>
        <authorList>
            <person name="Wang Y."/>
            <person name="Stata M."/>
            <person name="Wang W."/>
            <person name="Stajich J.E."/>
            <person name="White M.M."/>
            <person name="Moncalvo J.M."/>
        </authorList>
    </citation>
    <scope>NUCLEOTIDE SEQUENCE [LARGE SCALE GENOMIC DNA]</scope>
    <source>
        <strain evidence="1 2">SWE-8-4</strain>
    </source>
</reference>
<organism evidence="1 2">
    <name type="scientific">Smittium simulii</name>
    <dbReference type="NCBI Taxonomy" id="133385"/>
    <lineage>
        <taxon>Eukaryota</taxon>
        <taxon>Fungi</taxon>
        <taxon>Fungi incertae sedis</taxon>
        <taxon>Zoopagomycota</taxon>
        <taxon>Kickxellomycotina</taxon>
        <taxon>Harpellomycetes</taxon>
        <taxon>Harpellales</taxon>
        <taxon>Legeriomycetaceae</taxon>
        <taxon>Smittium</taxon>
    </lineage>
</organism>
<name>A0A2T9YA25_9FUNG</name>
<evidence type="ECO:0000313" key="1">
    <source>
        <dbReference type="EMBL" id="PVU89193.1"/>
    </source>
</evidence>
<comment type="caution">
    <text evidence="1">The sequence shown here is derived from an EMBL/GenBank/DDBJ whole genome shotgun (WGS) entry which is preliminary data.</text>
</comment>
<proteinExistence type="predicted"/>